<protein>
    <recommendedName>
        <fullName evidence="3">Secreted protein</fullName>
    </recommendedName>
</protein>
<comment type="caution">
    <text evidence="1">The sequence shown here is derived from an EMBL/GenBank/DDBJ whole genome shotgun (WGS) entry which is preliminary data.</text>
</comment>
<evidence type="ECO:0000313" key="2">
    <source>
        <dbReference type="Proteomes" id="UP000824782"/>
    </source>
</evidence>
<evidence type="ECO:0000313" key="1">
    <source>
        <dbReference type="EMBL" id="KAG8576769.1"/>
    </source>
</evidence>
<proteinExistence type="predicted"/>
<reference evidence="1" key="1">
    <citation type="thesis" date="2020" institute="ProQuest LLC" country="789 East Eisenhower Parkway, Ann Arbor, MI, USA">
        <title>Comparative Genomics and Chromosome Evolution.</title>
        <authorList>
            <person name="Mudd A.B."/>
        </authorList>
    </citation>
    <scope>NUCLEOTIDE SEQUENCE</scope>
    <source>
        <strain evidence="1">237g6f4</strain>
        <tissue evidence="1">Blood</tissue>
    </source>
</reference>
<dbReference type="Proteomes" id="UP000824782">
    <property type="component" value="Unassembled WGS sequence"/>
</dbReference>
<dbReference type="AlphaFoldDB" id="A0AAV7BVR4"/>
<gene>
    <name evidence="1" type="ORF">GDO81_009963</name>
</gene>
<keyword evidence="2" id="KW-1185">Reference proteome</keyword>
<dbReference type="EMBL" id="WNYA01000004">
    <property type="protein sequence ID" value="KAG8576769.1"/>
    <property type="molecule type" value="Genomic_DNA"/>
</dbReference>
<sequence>MLASLLLVQSVPCMAPSTKLERSALRYINLVVEVLTGPMTLESNTHLPLNLETQDVMVFYFQPPKYCQQHRRPGWD</sequence>
<evidence type="ECO:0008006" key="3">
    <source>
        <dbReference type="Google" id="ProtNLM"/>
    </source>
</evidence>
<organism evidence="1 2">
    <name type="scientific">Engystomops pustulosus</name>
    <name type="common">Tungara frog</name>
    <name type="synonym">Physalaemus pustulosus</name>
    <dbReference type="NCBI Taxonomy" id="76066"/>
    <lineage>
        <taxon>Eukaryota</taxon>
        <taxon>Metazoa</taxon>
        <taxon>Chordata</taxon>
        <taxon>Craniata</taxon>
        <taxon>Vertebrata</taxon>
        <taxon>Euteleostomi</taxon>
        <taxon>Amphibia</taxon>
        <taxon>Batrachia</taxon>
        <taxon>Anura</taxon>
        <taxon>Neobatrachia</taxon>
        <taxon>Hyloidea</taxon>
        <taxon>Leptodactylidae</taxon>
        <taxon>Leiuperinae</taxon>
        <taxon>Engystomops</taxon>
    </lineage>
</organism>
<accession>A0AAV7BVR4</accession>
<name>A0AAV7BVR4_ENGPU</name>